<dbReference type="GO" id="GO:0009636">
    <property type="term" value="P:response to toxic substance"/>
    <property type="evidence" value="ECO:0007669"/>
    <property type="project" value="UniProtKB-ARBA"/>
</dbReference>
<evidence type="ECO:0000256" key="4">
    <source>
        <dbReference type="ARBA" id="ARBA00047960"/>
    </source>
</evidence>
<dbReference type="SFLD" id="SFLDG01154">
    <property type="entry name" value="Main.5:_Phi-like"/>
    <property type="match status" value="1"/>
</dbReference>
<dbReference type="SUPFAM" id="SSF47616">
    <property type="entry name" value="GST C-terminal domain-like"/>
    <property type="match status" value="1"/>
</dbReference>
<dbReference type="Gene3D" id="1.20.1050.10">
    <property type="match status" value="1"/>
</dbReference>
<keyword evidence="3" id="KW-0808">Transferase</keyword>
<dbReference type="GO" id="GO:0004364">
    <property type="term" value="F:glutathione transferase activity"/>
    <property type="evidence" value="ECO:0007669"/>
    <property type="project" value="UniProtKB-EC"/>
</dbReference>
<dbReference type="InterPro" id="IPR004045">
    <property type="entry name" value="Glutathione_S-Trfase_N"/>
</dbReference>
<dbReference type="InterPro" id="IPR004046">
    <property type="entry name" value="GST_C"/>
</dbReference>
<evidence type="ECO:0000313" key="9">
    <source>
        <dbReference type="Proteomes" id="UP000825729"/>
    </source>
</evidence>
<dbReference type="PANTHER" id="PTHR43900:SF3">
    <property type="entry name" value="GLUTATHIONE S-TRANSFERASE RHO"/>
    <property type="match status" value="1"/>
</dbReference>
<evidence type="ECO:0000259" key="6">
    <source>
        <dbReference type="PROSITE" id="PS50404"/>
    </source>
</evidence>
<keyword evidence="5" id="KW-0175">Coiled coil</keyword>
<dbReference type="FunFam" id="3.40.30.10:FF:000016">
    <property type="entry name" value="Glutathione S-transferase F2"/>
    <property type="match status" value="1"/>
</dbReference>
<evidence type="ECO:0000256" key="2">
    <source>
        <dbReference type="ARBA" id="ARBA00012452"/>
    </source>
</evidence>
<dbReference type="Gene3D" id="3.40.30.10">
    <property type="entry name" value="Glutaredoxin"/>
    <property type="match status" value="1"/>
</dbReference>
<dbReference type="Proteomes" id="UP000825729">
    <property type="component" value="Unassembled WGS sequence"/>
</dbReference>
<comment type="similarity">
    <text evidence="1">Belongs to the GST superfamily. Phi family.</text>
</comment>
<feature type="coiled-coil region" evidence="5">
    <location>
        <begin position="132"/>
        <end position="159"/>
    </location>
</feature>
<dbReference type="InterPro" id="IPR040079">
    <property type="entry name" value="Glutathione_S-Trfase"/>
</dbReference>
<dbReference type="GO" id="GO:0005737">
    <property type="term" value="C:cytoplasm"/>
    <property type="evidence" value="ECO:0007669"/>
    <property type="project" value="TreeGrafter"/>
</dbReference>
<dbReference type="SUPFAM" id="SSF52833">
    <property type="entry name" value="Thioredoxin-like"/>
    <property type="match status" value="1"/>
</dbReference>
<dbReference type="InterPro" id="IPR034347">
    <property type="entry name" value="GST_Phi_C"/>
</dbReference>
<accession>A0AAV7E6D4</accession>
<evidence type="ECO:0000256" key="1">
    <source>
        <dbReference type="ARBA" id="ARBA00010128"/>
    </source>
</evidence>
<dbReference type="PROSITE" id="PS50405">
    <property type="entry name" value="GST_CTER"/>
    <property type="match status" value="1"/>
</dbReference>
<feature type="domain" description="GST N-terminal" evidence="6">
    <location>
        <begin position="1"/>
        <end position="82"/>
    </location>
</feature>
<reference evidence="8 9" key="1">
    <citation type="submission" date="2021-07" db="EMBL/GenBank/DDBJ databases">
        <title>The Aristolochia fimbriata genome: insights into angiosperm evolution, floral development and chemical biosynthesis.</title>
        <authorList>
            <person name="Jiao Y."/>
        </authorList>
    </citation>
    <scope>NUCLEOTIDE SEQUENCE [LARGE SCALE GENOMIC DNA]</scope>
    <source>
        <strain evidence="8">IBCAS-2021</strain>
        <tissue evidence="8">Leaf</tissue>
    </source>
</reference>
<gene>
    <name evidence="8" type="ORF">H6P81_015094</name>
</gene>
<sequence length="216" mass="24189">MAIKVHGAPVSTCTARVLACLLEKGVEYEFIPIDFAAGTHKQQSFLSLNPFGLVPVLEDGDLILFESRAITRYVADKHKDEGPDLLGSSKDPIALAAVDTWMEVEAHQFNGPISGLVYQIVVNPFLGMDPDEEQIRTHLEKLEKVLDVYEERLQETKYLAGDFYSLADLHHIPYLLYLMRTPMSSLIISRPHVKAWWEKVSSRPASLQVSPGLNLS</sequence>
<dbReference type="Pfam" id="PF02798">
    <property type="entry name" value="GST_N"/>
    <property type="match status" value="1"/>
</dbReference>
<dbReference type="Pfam" id="PF00043">
    <property type="entry name" value="GST_C"/>
    <property type="match status" value="1"/>
</dbReference>
<dbReference type="InterPro" id="IPR036282">
    <property type="entry name" value="Glutathione-S-Trfase_C_sf"/>
</dbReference>
<dbReference type="InterPro" id="IPR010987">
    <property type="entry name" value="Glutathione-S-Trfase_C-like"/>
</dbReference>
<dbReference type="SFLD" id="SFLDS00019">
    <property type="entry name" value="Glutathione_Transferase_(cytos"/>
    <property type="match status" value="1"/>
</dbReference>
<dbReference type="PANTHER" id="PTHR43900">
    <property type="entry name" value="GLUTATHIONE S-TRANSFERASE RHO"/>
    <property type="match status" value="1"/>
</dbReference>
<dbReference type="InterPro" id="IPR036249">
    <property type="entry name" value="Thioredoxin-like_sf"/>
</dbReference>
<evidence type="ECO:0000256" key="5">
    <source>
        <dbReference type="SAM" id="Coils"/>
    </source>
</evidence>
<dbReference type="GO" id="GO:0043295">
    <property type="term" value="F:glutathione binding"/>
    <property type="evidence" value="ECO:0007669"/>
    <property type="project" value="TreeGrafter"/>
</dbReference>
<keyword evidence="9" id="KW-1185">Reference proteome</keyword>
<feature type="domain" description="GST C-terminal" evidence="7">
    <location>
        <begin position="91"/>
        <end position="216"/>
    </location>
</feature>
<dbReference type="AlphaFoldDB" id="A0AAV7E6D4"/>
<dbReference type="CDD" id="cd03053">
    <property type="entry name" value="GST_N_Phi"/>
    <property type="match status" value="1"/>
</dbReference>
<dbReference type="FunFam" id="1.20.1050.10:FF:000004">
    <property type="entry name" value="Glutathione S-transferase F2"/>
    <property type="match status" value="1"/>
</dbReference>
<dbReference type="CDD" id="cd03187">
    <property type="entry name" value="GST_C_Phi"/>
    <property type="match status" value="1"/>
</dbReference>
<comment type="catalytic activity">
    <reaction evidence="4">
        <text>RX + glutathione = an S-substituted glutathione + a halide anion + H(+)</text>
        <dbReference type="Rhea" id="RHEA:16437"/>
        <dbReference type="ChEBI" id="CHEBI:15378"/>
        <dbReference type="ChEBI" id="CHEBI:16042"/>
        <dbReference type="ChEBI" id="CHEBI:17792"/>
        <dbReference type="ChEBI" id="CHEBI:57925"/>
        <dbReference type="ChEBI" id="CHEBI:90779"/>
        <dbReference type="EC" id="2.5.1.18"/>
    </reaction>
</comment>
<dbReference type="EMBL" id="JAINDJ010000006">
    <property type="protein sequence ID" value="KAG9443754.1"/>
    <property type="molecule type" value="Genomic_DNA"/>
</dbReference>
<evidence type="ECO:0000259" key="7">
    <source>
        <dbReference type="PROSITE" id="PS50405"/>
    </source>
</evidence>
<name>A0AAV7E6D4_ARIFI</name>
<protein>
    <recommendedName>
        <fullName evidence="2">glutathione transferase</fullName>
        <ecNumber evidence="2">2.5.1.18</ecNumber>
    </recommendedName>
</protein>
<organism evidence="8 9">
    <name type="scientific">Aristolochia fimbriata</name>
    <name type="common">White veined hardy Dutchman's pipe vine</name>
    <dbReference type="NCBI Taxonomy" id="158543"/>
    <lineage>
        <taxon>Eukaryota</taxon>
        <taxon>Viridiplantae</taxon>
        <taxon>Streptophyta</taxon>
        <taxon>Embryophyta</taxon>
        <taxon>Tracheophyta</taxon>
        <taxon>Spermatophyta</taxon>
        <taxon>Magnoliopsida</taxon>
        <taxon>Magnoliidae</taxon>
        <taxon>Piperales</taxon>
        <taxon>Aristolochiaceae</taxon>
        <taxon>Aristolochia</taxon>
    </lineage>
</organism>
<comment type="caution">
    <text evidence="8">The sequence shown here is derived from an EMBL/GenBank/DDBJ whole genome shotgun (WGS) entry which is preliminary data.</text>
</comment>
<dbReference type="EC" id="2.5.1.18" evidence="2"/>
<dbReference type="GO" id="GO:0006749">
    <property type="term" value="P:glutathione metabolic process"/>
    <property type="evidence" value="ECO:0007669"/>
    <property type="project" value="TreeGrafter"/>
</dbReference>
<dbReference type="PROSITE" id="PS50404">
    <property type="entry name" value="GST_NTER"/>
    <property type="match status" value="1"/>
</dbReference>
<evidence type="ECO:0000313" key="8">
    <source>
        <dbReference type="EMBL" id="KAG9443754.1"/>
    </source>
</evidence>
<proteinExistence type="inferred from homology"/>
<evidence type="ECO:0000256" key="3">
    <source>
        <dbReference type="ARBA" id="ARBA00022679"/>
    </source>
</evidence>
<dbReference type="SFLD" id="SFLDG00358">
    <property type="entry name" value="Main_(cytGST)"/>
    <property type="match status" value="1"/>
</dbReference>